<name>A0A1A8PJ52_9TELE</name>
<evidence type="ECO:0000256" key="1">
    <source>
        <dbReference type="SAM" id="MobiDB-lite"/>
    </source>
</evidence>
<organism evidence="2">
    <name type="scientific">Nothobranchius rachovii</name>
    <name type="common">bluefin notho</name>
    <dbReference type="NCBI Taxonomy" id="451742"/>
    <lineage>
        <taxon>Eukaryota</taxon>
        <taxon>Metazoa</taxon>
        <taxon>Chordata</taxon>
        <taxon>Craniata</taxon>
        <taxon>Vertebrata</taxon>
        <taxon>Euteleostomi</taxon>
        <taxon>Actinopterygii</taxon>
        <taxon>Neopterygii</taxon>
        <taxon>Teleostei</taxon>
        <taxon>Neoteleostei</taxon>
        <taxon>Acanthomorphata</taxon>
        <taxon>Ovalentaria</taxon>
        <taxon>Atherinomorphae</taxon>
        <taxon>Cyprinodontiformes</taxon>
        <taxon>Nothobranchiidae</taxon>
        <taxon>Nothobranchius</taxon>
    </lineage>
</organism>
<proteinExistence type="predicted"/>
<reference evidence="2" key="1">
    <citation type="submission" date="2016-05" db="EMBL/GenBank/DDBJ databases">
        <authorList>
            <person name="Lavstsen T."/>
            <person name="Jespersen J.S."/>
        </authorList>
    </citation>
    <scope>NUCLEOTIDE SEQUENCE</scope>
    <source>
        <tissue evidence="2">Brain</tissue>
    </source>
</reference>
<accession>A0A1A8PJ52</accession>
<gene>
    <name evidence="2" type="primary">CR392001.1</name>
</gene>
<sequence length="95" mass="10451">FQVWLVNTILPDLLQVKLSHMNVPDPILTDRKQKMRLGKNVSDLQTISTSSPQGCVLSSLLFFLYTNGCTPTTSLSSLSRLRTTPPSSGMSLPTE</sequence>
<protein>
    <submittedName>
        <fullName evidence="2">Uncharacterized protein</fullName>
    </submittedName>
</protein>
<feature type="non-terminal residue" evidence="2">
    <location>
        <position position="1"/>
    </location>
</feature>
<feature type="compositionally biased region" description="Low complexity" evidence="1">
    <location>
        <begin position="74"/>
        <end position="88"/>
    </location>
</feature>
<dbReference type="AlphaFoldDB" id="A0A1A8PJ52"/>
<feature type="region of interest" description="Disordered" evidence="1">
    <location>
        <begin position="74"/>
        <end position="95"/>
    </location>
</feature>
<evidence type="ECO:0000313" key="2">
    <source>
        <dbReference type="EMBL" id="SBR81044.1"/>
    </source>
</evidence>
<feature type="non-terminal residue" evidence="2">
    <location>
        <position position="95"/>
    </location>
</feature>
<dbReference type="EMBL" id="HAEI01002602">
    <property type="protein sequence ID" value="SBR81044.1"/>
    <property type="molecule type" value="Transcribed_RNA"/>
</dbReference>
<reference evidence="2" key="2">
    <citation type="submission" date="2016-06" db="EMBL/GenBank/DDBJ databases">
        <title>The genome of a short-lived fish provides insights into sex chromosome evolution and the genetic control of aging.</title>
        <authorList>
            <person name="Reichwald K."/>
            <person name="Felder M."/>
            <person name="Petzold A."/>
            <person name="Koch P."/>
            <person name="Groth M."/>
            <person name="Platzer M."/>
        </authorList>
    </citation>
    <scope>NUCLEOTIDE SEQUENCE</scope>
    <source>
        <tissue evidence="2">Brain</tissue>
    </source>
</reference>